<dbReference type="SUPFAM" id="SSF55021">
    <property type="entry name" value="ACT-like"/>
    <property type="match status" value="1"/>
</dbReference>
<evidence type="ECO:0000256" key="3">
    <source>
        <dbReference type="ARBA" id="ARBA00022605"/>
    </source>
</evidence>
<evidence type="ECO:0000256" key="7">
    <source>
        <dbReference type="ARBA" id="ARBA00047848"/>
    </source>
</evidence>
<sequence>MKMKLKIGYLGPDSVTFGYMAAKKFFDSSKQVEYIAHPSHEQIALAVGRKTIDYGVLAIENVIDGVISETIHAVEDVDGQYGLSVCGEIALPVHLYFLKKDNLTDLPKKVLSHISPINQSRKFVEGLRKQGVAIEVRNSTSEAAKEASENSDIAVIAPLTARGAYGLSLAHELSIEDEKNNMTRFWIIGKTHSDRTGNDKTAFLVNLEHDQSGALWKSLHCFADEESGINLNLLLIYPNPIPGKRWEYTFLLEFKGHILDPEMDAAYQRLRSSGLILGRPRFLGSYPDAISGNPDD</sequence>
<comment type="pathway">
    <text evidence="1">Amino-acid biosynthesis; L-phenylalanine biosynthesis; phenylpyruvate from prephenate: step 1/1.</text>
</comment>
<accession>A0A1F5GTD5</accession>
<dbReference type="PANTHER" id="PTHR21022:SF19">
    <property type="entry name" value="PREPHENATE DEHYDRATASE-RELATED"/>
    <property type="match status" value="1"/>
</dbReference>
<dbReference type="EMBL" id="MFBJ01000063">
    <property type="protein sequence ID" value="OGD95124.1"/>
    <property type="molecule type" value="Genomic_DNA"/>
</dbReference>
<dbReference type="PANTHER" id="PTHR21022">
    <property type="entry name" value="PREPHENATE DEHYDRATASE P PROTEIN"/>
    <property type="match status" value="1"/>
</dbReference>
<evidence type="ECO:0000313" key="11">
    <source>
        <dbReference type="Proteomes" id="UP000176666"/>
    </source>
</evidence>
<dbReference type="Gene3D" id="3.30.70.260">
    <property type="match status" value="1"/>
</dbReference>
<name>A0A1F5GTD5_9BACT</name>
<feature type="domain" description="Prephenate dehydratase" evidence="9">
    <location>
        <begin position="6"/>
        <end position="190"/>
    </location>
</feature>
<keyword evidence="4" id="KW-0057">Aromatic amino acid biosynthesis</keyword>
<organism evidence="10 11">
    <name type="scientific">Candidatus Curtissbacteria bacterium RIFCSPHIGHO2_12_FULL_38_9b</name>
    <dbReference type="NCBI Taxonomy" id="1797720"/>
    <lineage>
        <taxon>Bacteria</taxon>
        <taxon>Candidatus Curtissiibacteriota</taxon>
    </lineage>
</organism>
<dbReference type="GO" id="GO:0009094">
    <property type="term" value="P:L-phenylalanine biosynthetic process"/>
    <property type="evidence" value="ECO:0007669"/>
    <property type="project" value="UniProtKB-UniPathway"/>
</dbReference>
<dbReference type="CDD" id="cd04905">
    <property type="entry name" value="ACT_CM-PDT"/>
    <property type="match status" value="1"/>
</dbReference>
<dbReference type="Pfam" id="PF00800">
    <property type="entry name" value="PDT"/>
    <property type="match status" value="1"/>
</dbReference>
<proteinExistence type="predicted"/>
<dbReference type="GO" id="GO:0004664">
    <property type="term" value="F:prephenate dehydratase activity"/>
    <property type="evidence" value="ECO:0007669"/>
    <property type="project" value="UniProtKB-EC"/>
</dbReference>
<dbReference type="Proteomes" id="UP000176666">
    <property type="component" value="Unassembled WGS sequence"/>
</dbReference>
<dbReference type="SUPFAM" id="SSF53850">
    <property type="entry name" value="Periplasmic binding protein-like II"/>
    <property type="match status" value="1"/>
</dbReference>
<dbReference type="UniPathway" id="UPA00121">
    <property type="reaction ID" value="UER00345"/>
</dbReference>
<dbReference type="PROSITE" id="PS51171">
    <property type="entry name" value="PREPHENATE_DEHYDR_3"/>
    <property type="match status" value="1"/>
</dbReference>
<keyword evidence="5" id="KW-0584">Phenylalanine biosynthesis</keyword>
<evidence type="ECO:0000256" key="5">
    <source>
        <dbReference type="ARBA" id="ARBA00023222"/>
    </source>
</evidence>
<dbReference type="AlphaFoldDB" id="A0A1F5GTD5"/>
<evidence type="ECO:0000259" key="9">
    <source>
        <dbReference type="PROSITE" id="PS51171"/>
    </source>
</evidence>
<keyword evidence="6" id="KW-0456">Lyase</keyword>
<dbReference type="EC" id="4.2.1.51" evidence="2"/>
<gene>
    <name evidence="10" type="ORF">A3F02_02690</name>
</gene>
<comment type="caution">
    <text evidence="10">The sequence shown here is derived from an EMBL/GenBank/DDBJ whole genome shotgun (WGS) entry which is preliminary data.</text>
</comment>
<dbReference type="InterPro" id="IPR045865">
    <property type="entry name" value="ACT-like_dom_sf"/>
</dbReference>
<evidence type="ECO:0000256" key="4">
    <source>
        <dbReference type="ARBA" id="ARBA00023141"/>
    </source>
</evidence>
<dbReference type="GO" id="GO:0005737">
    <property type="term" value="C:cytoplasm"/>
    <property type="evidence" value="ECO:0007669"/>
    <property type="project" value="TreeGrafter"/>
</dbReference>
<evidence type="ECO:0000256" key="2">
    <source>
        <dbReference type="ARBA" id="ARBA00013147"/>
    </source>
</evidence>
<evidence type="ECO:0000256" key="1">
    <source>
        <dbReference type="ARBA" id="ARBA00004741"/>
    </source>
</evidence>
<protein>
    <recommendedName>
        <fullName evidence="2">prephenate dehydratase</fullName>
        <ecNumber evidence="2">4.2.1.51</ecNumber>
    </recommendedName>
</protein>
<dbReference type="PIRSF" id="PIRSF001500">
    <property type="entry name" value="Chor_mut_pdt_Ppr"/>
    <property type="match status" value="1"/>
</dbReference>
<evidence type="ECO:0000256" key="8">
    <source>
        <dbReference type="PIRSR" id="PIRSR001500-2"/>
    </source>
</evidence>
<keyword evidence="3" id="KW-0028">Amino-acid biosynthesis</keyword>
<dbReference type="InterPro" id="IPR008242">
    <property type="entry name" value="Chor_mutase/pphenate_deHydtase"/>
</dbReference>
<dbReference type="Gene3D" id="3.40.190.10">
    <property type="entry name" value="Periplasmic binding protein-like II"/>
    <property type="match status" value="2"/>
</dbReference>
<dbReference type="InterPro" id="IPR001086">
    <property type="entry name" value="Preph_deHydtase"/>
</dbReference>
<evidence type="ECO:0000313" key="10">
    <source>
        <dbReference type="EMBL" id="OGD95124.1"/>
    </source>
</evidence>
<reference evidence="10 11" key="1">
    <citation type="journal article" date="2016" name="Nat. Commun.">
        <title>Thousands of microbial genomes shed light on interconnected biogeochemical processes in an aquifer system.</title>
        <authorList>
            <person name="Anantharaman K."/>
            <person name="Brown C.T."/>
            <person name="Hug L.A."/>
            <person name="Sharon I."/>
            <person name="Castelle C.J."/>
            <person name="Probst A.J."/>
            <person name="Thomas B.C."/>
            <person name="Singh A."/>
            <person name="Wilkins M.J."/>
            <person name="Karaoz U."/>
            <person name="Brodie E.L."/>
            <person name="Williams K.H."/>
            <person name="Hubbard S.S."/>
            <person name="Banfield J.F."/>
        </authorList>
    </citation>
    <scope>NUCLEOTIDE SEQUENCE [LARGE SCALE GENOMIC DNA]</scope>
</reference>
<evidence type="ECO:0000256" key="6">
    <source>
        <dbReference type="ARBA" id="ARBA00023239"/>
    </source>
</evidence>
<feature type="site" description="Essential for prephenate dehydratase activity" evidence="8">
    <location>
        <position position="183"/>
    </location>
</feature>
<comment type="catalytic activity">
    <reaction evidence="7">
        <text>prephenate + H(+) = 3-phenylpyruvate + CO2 + H2O</text>
        <dbReference type="Rhea" id="RHEA:21648"/>
        <dbReference type="ChEBI" id="CHEBI:15377"/>
        <dbReference type="ChEBI" id="CHEBI:15378"/>
        <dbReference type="ChEBI" id="CHEBI:16526"/>
        <dbReference type="ChEBI" id="CHEBI:18005"/>
        <dbReference type="ChEBI" id="CHEBI:29934"/>
        <dbReference type="EC" id="4.2.1.51"/>
    </reaction>
</comment>